<dbReference type="GO" id="GO:0008237">
    <property type="term" value="F:metallopeptidase activity"/>
    <property type="evidence" value="ECO:0007669"/>
    <property type="project" value="UniProtKB-KW"/>
</dbReference>
<dbReference type="FunFam" id="2.40.40.20:FF:000007">
    <property type="entry name" value="AAA family ATPase"/>
    <property type="match status" value="1"/>
</dbReference>
<dbReference type="Pfam" id="PF02359">
    <property type="entry name" value="CDC48_N"/>
    <property type="match status" value="1"/>
</dbReference>
<dbReference type="GO" id="GO:0005524">
    <property type="term" value="F:ATP binding"/>
    <property type="evidence" value="ECO:0007669"/>
    <property type="project" value="UniProtKB-KW"/>
</dbReference>
<evidence type="ECO:0000313" key="7">
    <source>
        <dbReference type="EMBL" id="OBR92435.1"/>
    </source>
</evidence>
<dbReference type="Proteomes" id="UP000093954">
    <property type="component" value="Unassembled WGS sequence"/>
</dbReference>
<dbReference type="SMART" id="SM00382">
    <property type="entry name" value="AAA"/>
    <property type="match status" value="2"/>
</dbReference>
<dbReference type="SUPFAM" id="SSF52540">
    <property type="entry name" value="P-loop containing nucleoside triphosphate hydrolases"/>
    <property type="match status" value="2"/>
</dbReference>
<dbReference type="InterPro" id="IPR027417">
    <property type="entry name" value="P-loop_NTPase"/>
</dbReference>
<dbReference type="GO" id="GO:0016887">
    <property type="term" value="F:ATP hydrolysis activity"/>
    <property type="evidence" value="ECO:0007669"/>
    <property type="project" value="InterPro"/>
</dbReference>
<accession>A0A1A6AQX0</accession>
<dbReference type="SUPFAM" id="SSF54585">
    <property type="entry name" value="Cdc48 domain 2-like"/>
    <property type="match status" value="1"/>
</dbReference>
<dbReference type="Gene3D" id="3.10.330.10">
    <property type="match status" value="1"/>
</dbReference>
<keyword evidence="7" id="KW-0378">Hydrolase</keyword>
<keyword evidence="2 4" id="KW-0067">ATP-binding</keyword>
<feature type="domain" description="AAA+ ATPase" evidence="5">
    <location>
        <begin position="213"/>
        <end position="349"/>
    </location>
</feature>
<dbReference type="PANTHER" id="PTHR23077:SF171">
    <property type="entry name" value="NUCLEAR VALOSIN-CONTAINING PROTEIN-LIKE"/>
    <property type="match status" value="1"/>
</dbReference>
<evidence type="ECO:0000259" key="5">
    <source>
        <dbReference type="SMART" id="SM00382"/>
    </source>
</evidence>
<comment type="similarity">
    <text evidence="4">Belongs to the AAA ATPase family.</text>
</comment>
<dbReference type="Gene3D" id="2.40.40.20">
    <property type="match status" value="1"/>
</dbReference>
<dbReference type="SMART" id="SM01073">
    <property type="entry name" value="CDC48_N"/>
    <property type="match status" value="1"/>
</dbReference>
<evidence type="ECO:0000313" key="8">
    <source>
        <dbReference type="Proteomes" id="UP000093954"/>
    </source>
</evidence>
<dbReference type="InterPro" id="IPR003959">
    <property type="entry name" value="ATPase_AAA_core"/>
</dbReference>
<dbReference type="FunFam" id="3.40.50.300:FF:000012">
    <property type="entry name" value="Transitional endoplasmic reticulum ATPase"/>
    <property type="match status" value="1"/>
</dbReference>
<evidence type="ECO:0000256" key="1">
    <source>
        <dbReference type="ARBA" id="ARBA00022741"/>
    </source>
</evidence>
<feature type="domain" description="AAA+ ATPase" evidence="5">
    <location>
        <begin position="480"/>
        <end position="616"/>
    </location>
</feature>
<evidence type="ECO:0000256" key="2">
    <source>
        <dbReference type="ARBA" id="ARBA00022840"/>
    </source>
</evidence>
<dbReference type="AlphaFoldDB" id="A0A1A6AQX0"/>
<gene>
    <name evidence="7" type="primary">ftsH_3</name>
    <name evidence="7" type="ORF">CLRAG_24810</name>
</gene>
<dbReference type="FunFam" id="3.40.50.300:FF:001025">
    <property type="entry name" value="ATPase family, AAA domain-containing 2B"/>
    <property type="match status" value="1"/>
</dbReference>
<dbReference type="InterPro" id="IPR041569">
    <property type="entry name" value="AAA_lid_3"/>
</dbReference>
<dbReference type="GO" id="GO:0006508">
    <property type="term" value="P:proteolysis"/>
    <property type="evidence" value="ECO:0007669"/>
    <property type="project" value="UniProtKB-KW"/>
</dbReference>
<keyword evidence="3" id="KW-0175">Coiled coil</keyword>
<dbReference type="InterPro" id="IPR003593">
    <property type="entry name" value="AAA+_ATPase"/>
</dbReference>
<evidence type="ECO:0000256" key="4">
    <source>
        <dbReference type="RuleBase" id="RU003651"/>
    </source>
</evidence>
<comment type="caution">
    <text evidence="7">The sequence shown here is derived from an EMBL/GenBank/DDBJ whole genome shotgun (WGS) entry which is preliminary data.</text>
</comment>
<dbReference type="InterPro" id="IPR050168">
    <property type="entry name" value="AAA_ATPase_domain"/>
</dbReference>
<dbReference type="EMBL" id="LROS01000025">
    <property type="protein sequence ID" value="OBR92435.1"/>
    <property type="molecule type" value="Genomic_DNA"/>
</dbReference>
<dbReference type="PROSITE" id="PS00674">
    <property type="entry name" value="AAA"/>
    <property type="match status" value="1"/>
</dbReference>
<reference evidence="7 8" key="1">
    <citation type="journal article" date="2012" name="Front. Microbiol.">
        <title>Draft Genome Sequence of the Virulent Strain 01-B526 of the Fish Pathogen Aeromonas salmonicida.</title>
        <authorList>
            <person name="Charette S.J."/>
            <person name="Brochu F."/>
            <person name="Boyle B."/>
            <person name="Filion G."/>
            <person name="Tanaka K.H."/>
            <person name="Derome N."/>
        </authorList>
    </citation>
    <scope>NUCLEOTIDE SEQUENCE [LARGE SCALE GENOMIC DNA]</scope>
    <source>
        <strain evidence="7 8">P11</strain>
    </source>
</reference>
<dbReference type="InterPro" id="IPR009010">
    <property type="entry name" value="Asp_de-COase-like_dom_sf"/>
</dbReference>
<dbReference type="Gene3D" id="1.10.8.60">
    <property type="match status" value="2"/>
</dbReference>
<proteinExistence type="inferred from homology"/>
<dbReference type="Pfam" id="PF00004">
    <property type="entry name" value="AAA"/>
    <property type="match status" value="2"/>
</dbReference>
<feature type="domain" description="CDC48 N-terminal subdomain" evidence="6">
    <location>
        <begin position="8"/>
        <end position="92"/>
    </location>
</feature>
<keyword evidence="8" id="KW-1185">Reference proteome</keyword>
<sequence length="703" mass="78130">MVQLNSIKLKVKEGLVEDSRKGIIRMNREDMELLGLDTGQFVNIKGKRNTVAKVYPSFNAIYGMPLIQMDGIIRRNAGTGIDDIVTISKAEVKTARKIMLSPIDTFFKPKEDDKKEIRNMLKGIPMISDDELSLMIFGHNEVGFYVSGTAPSGPVKIDEKTDLIFVEGELGDVRARVTYEDIGGLNKEVKKIREIVELPFKYPSIFKKLGFEAPKGILLYGPPGTGKTLIAKAIASETKAHFIHVNGPEIINKFYGESEAKIREIFKEAKSRAPSIIFLDELDSIAPRREYVHGEVEKRVVAQLLALMDGLESRGQVVVIGATNIPDSLDPALRRAGRFDKEIAIMPPDKKGRFKILQIHTKGMPLDEDVKLEELADITYGFVGSDLSALCKEAGMIALRNILSKVGLDEILPPFKVSMDNFIEALREIQPSSTREYCTEVPDVKWENIGGLEEVKDTLKTLIELPLHDLNLCKEYNFTLPKGILLTGPSGSGKTLLAKAAGNSTKANFITISGLTLASHGMGEAEKVLHDIFIKAKQSSPCILFFDEIDAICSYRSNSANNLSDRLISRLILEFDNLEKSNEVIVLAATNRINLIDPVLLREGRFEYILEIPLPNVDEREAILKIHSQKLPISESVDFRQLAENTKGMTGAELATLCHKSSFIALTQAMKIGLKIKIDDKIFNQAIAEVNHKKKFEEVIAPK</sequence>
<dbReference type="GO" id="GO:0005737">
    <property type="term" value="C:cytoplasm"/>
    <property type="evidence" value="ECO:0007669"/>
    <property type="project" value="UniProtKB-ARBA"/>
</dbReference>
<evidence type="ECO:0000256" key="3">
    <source>
        <dbReference type="ARBA" id="ARBA00023054"/>
    </source>
</evidence>
<dbReference type="EC" id="3.4.24.-" evidence="7"/>
<name>A0A1A6AQX0_9CLOT</name>
<dbReference type="InterPro" id="IPR003960">
    <property type="entry name" value="ATPase_AAA_CS"/>
</dbReference>
<keyword evidence="7" id="KW-0645">Protease</keyword>
<dbReference type="Pfam" id="PF17862">
    <property type="entry name" value="AAA_lid_3"/>
    <property type="match status" value="2"/>
</dbReference>
<evidence type="ECO:0000259" key="6">
    <source>
        <dbReference type="SMART" id="SM01073"/>
    </source>
</evidence>
<dbReference type="InterPro" id="IPR029067">
    <property type="entry name" value="CDC48_domain_2-like_sf"/>
</dbReference>
<dbReference type="PATRIC" id="fig|1353534.3.peg.2518"/>
<dbReference type="InterPro" id="IPR003338">
    <property type="entry name" value="CDC4_N-term_subdom"/>
</dbReference>
<dbReference type="SUPFAM" id="SSF50692">
    <property type="entry name" value="ADC-like"/>
    <property type="match status" value="1"/>
</dbReference>
<organism evidence="7 8">
    <name type="scientific">Clostridium ragsdalei P11</name>
    <dbReference type="NCBI Taxonomy" id="1353534"/>
    <lineage>
        <taxon>Bacteria</taxon>
        <taxon>Bacillati</taxon>
        <taxon>Bacillota</taxon>
        <taxon>Clostridia</taxon>
        <taxon>Eubacteriales</taxon>
        <taxon>Clostridiaceae</taxon>
        <taxon>Clostridium</taxon>
    </lineage>
</organism>
<keyword evidence="7" id="KW-0482">Metalloprotease</keyword>
<dbReference type="Gene3D" id="3.40.50.300">
    <property type="entry name" value="P-loop containing nucleotide triphosphate hydrolases"/>
    <property type="match status" value="2"/>
</dbReference>
<dbReference type="RefSeq" id="WP_065078692.1">
    <property type="nucleotide sequence ID" value="NZ_LROS01000025.1"/>
</dbReference>
<keyword evidence="1 4" id="KW-0547">Nucleotide-binding</keyword>
<dbReference type="PANTHER" id="PTHR23077">
    <property type="entry name" value="AAA-FAMILY ATPASE"/>
    <property type="match status" value="1"/>
</dbReference>
<protein>
    <submittedName>
        <fullName evidence="7">ATP-dependent zinc metalloprotease FtsH</fullName>
        <ecNumber evidence="7">3.4.24.-</ecNumber>
    </submittedName>
</protein>